<reference evidence="3 4" key="1">
    <citation type="journal article" date="2018" name="PLoS Genet.">
        <title>Population sequencing reveals clonal diversity and ancestral inbreeding in the grapevine cultivar Chardonnay.</title>
        <authorList>
            <person name="Roach M.J."/>
            <person name="Johnson D.L."/>
            <person name="Bohlmann J."/>
            <person name="van Vuuren H.J."/>
            <person name="Jones S.J."/>
            <person name="Pretorius I.S."/>
            <person name="Schmidt S.A."/>
            <person name="Borneman A.R."/>
        </authorList>
    </citation>
    <scope>NUCLEOTIDE SEQUENCE [LARGE SCALE GENOMIC DNA]</scope>
    <source>
        <strain evidence="4">cv. Chardonnay</strain>
        <tissue evidence="3">Leaf</tissue>
    </source>
</reference>
<gene>
    <name evidence="3" type="primary">RE1_182</name>
    <name evidence="3" type="ORF">CK203_050086</name>
</gene>
<dbReference type="CDD" id="cd09272">
    <property type="entry name" value="RNase_HI_RT_Ty1"/>
    <property type="match status" value="1"/>
</dbReference>
<dbReference type="AlphaFoldDB" id="A0A438H4I5"/>
<protein>
    <submittedName>
        <fullName evidence="3">Retrovirus-related Pol polyprotein from transposon RE1</fullName>
    </submittedName>
</protein>
<name>A0A438H4I5_VITVI</name>
<sequence>MTIPSSSSHTEIFAKHRAPFFTGTDYPYWKTKMTWFLQSTNLDVWDVIENGPTFPTKLVDEVLVPKPKEEWNELDRRNFQLNAKAVFTLQCAMDRNEYNRICQCKSAKEIWRLLEITHEGTNQVKESKINLLVHNYELFSMKENETIVEMITRFTDIVNGLEALGKTYKESEKVMKILRSLPSKWHTKVTAIQEAKDLTKLPMEELIGSLMTYEINSAKKLQEGEDKKKKNITLKATTKEEEEEVEEEKPSEEDDDLTLITRKLNKYMRNERFRGRKFTSRRDPSKKESSSHGDKEKWEEKRDLAMMATWSDSEESSEEEKEKEVANMCFMAIDDLDEGSKKDKWFLDSGWSRHVTGDESKFAFLTKRKGGYIIFGDNAKGRIIGQGNIGNDTSSLIESVLLVDGLKHNLLSISQLCDKGFKVVFEASHCIIKDIQNDKTIFMGHRCLVTSMGKLQIEDRRQQEEVGEDPKKEESPLTLPPPHQVQGESSQDLPKDWKFVINHPQDQIIGNPSSGALYGLKQAPRACEFEMSMMGELNFLIGLQIKQLKEGTFINQAKYIRDLLKRFNMEEAKTMKTPLSSSIKIDKDEKGKSIDSTMYRGMIGSLLYLTASRPDIMYSVCLCARFQSCPKESHLSAVKRILRYLKGTMDIGLWYPKGDNFELIGYSDADFASCKVERKNTSGTCHFLGHSLVSWHSKKQNLVALSTTEAEYIAAGLRIWTIFSSVRRHNLRQCLPACVGLLGVCASLSSSFISFISAFLMAHRRDSAVSKAQGKRPVEPSQPDQSEAHRKARYDTDLFGSVEDYQRYKQKFAQRKVVLGRSINFSQIQYFGFEGIFGWMGWLPVVTISEPIFPTLIRAFYS</sequence>
<comment type="caution">
    <text evidence="3">The sequence shown here is derived from an EMBL/GenBank/DDBJ whole genome shotgun (WGS) entry which is preliminary data.</text>
</comment>
<feature type="region of interest" description="Disordered" evidence="1">
    <location>
        <begin position="275"/>
        <end position="301"/>
    </location>
</feature>
<feature type="region of interest" description="Disordered" evidence="1">
    <location>
        <begin position="232"/>
        <end position="260"/>
    </location>
</feature>
<feature type="compositionally biased region" description="Basic and acidic residues" evidence="1">
    <location>
        <begin position="459"/>
        <end position="475"/>
    </location>
</feature>
<feature type="region of interest" description="Disordered" evidence="1">
    <location>
        <begin position="770"/>
        <end position="790"/>
    </location>
</feature>
<evidence type="ECO:0000313" key="4">
    <source>
        <dbReference type="Proteomes" id="UP000288805"/>
    </source>
</evidence>
<dbReference type="Proteomes" id="UP000288805">
    <property type="component" value="Unassembled WGS sequence"/>
</dbReference>
<evidence type="ECO:0000256" key="1">
    <source>
        <dbReference type="SAM" id="MobiDB-lite"/>
    </source>
</evidence>
<evidence type="ECO:0000259" key="2">
    <source>
        <dbReference type="Pfam" id="PF22936"/>
    </source>
</evidence>
<proteinExistence type="predicted"/>
<dbReference type="InterPro" id="IPR054722">
    <property type="entry name" value="PolX-like_BBD"/>
</dbReference>
<evidence type="ECO:0000313" key="3">
    <source>
        <dbReference type="EMBL" id="RVW79490.1"/>
    </source>
</evidence>
<dbReference type="Pfam" id="PF22936">
    <property type="entry name" value="Pol_BBD"/>
    <property type="match status" value="1"/>
</dbReference>
<dbReference type="PANTHER" id="PTHR11439:SF442">
    <property type="entry name" value="CYSTEINE-RICH RLK (RECEPTOR-LIKE PROTEIN KINASE) 8"/>
    <property type="match status" value="1"/>
</dbReference>
<feature type="region of interest" description="Disordered" evidence="1">
    <location>
        <begin position="459"/>
        <end position="490"/>
    </location>
</feature>
<feature type="compositionally biased region" description="Basic and acidic residues" evidence="1">
    <location>
        <begin position="280"/>
        <end position="301"/>
    </location>
</feature>
<feature type="domain" description="Retrovirus-related Pol polyprotein from transposon TNT 1-94-like beta-barrel" evidence="2">
    <location>
        <begin position="345"/>
        <end position="421"/>
    </location>
</feature>
<organism evidence="3 4">
    <name type="scientific">Vitis vinifera</name>
    <name type="common">Grape</name>
    <dbReference type="NCBI Taxonomy" id="29760"/>
    <lineage>
        <taxon>Eukaryota</taxon>
        <taxon>Viridiplantae</taxon>
        <taxon>Streptophyta</taxon>
        <taxon>Embryophyta</taxon>
        <taxon>Tracheophyta</taxon>
        <taxon>Spermatophyta</taxon>
        <taxon>Magnoliopsida</taxon>
        <taxon>eudicotyledons</taxon>
        <taxon>Gunneridae</taxon>
        <taxon>Pentapetalae</taxon>
        <taxon>rosids</taxon>
        <taxon>Vitales</taxon>
        <taxon>Vitaceae</taxon>
        <taxon>Viteae</taxon>
        <taxon>Vitis</taxon>
    </lineage>
</organism>
<feature type="compositionally biased region" description="Acidic residues" evidence="1">
    <location>
        <begin position="240"/>
        <end position="257"/>
    </location>
</feature>
<accession>A0A438H4I5</accession>
<dbReference type="PANTHER" id="PTHR11439">
    <property type="entry name" value="GAG-POL-RELATED RETROTRANSPOSON"/>
    <property type="match status" value="1"/>
</dbReference>
<dbReference type="EMBL" id="QGNW01000280">
    <property type="protein sequence ID" value="RVW79490.1"/>
    <property type="molecule type" value="Genomic_DNA"/>
</dbReference>
<dbReference type="Pfam" id="PF14223">
    <property type="entry name" value="Retrotran_gag_2"/>
    <property type="match status" value="1"/>
</dbReference>